<dbReference type="InParanoid" id="A0A0G4GNU9"/>
<proteinExistence type="predicted"/>
<evidence type="ECO:0000256" key="1">
    <source>
        <dbReference type="SAM" id="SignalP"/>
    </source>
</evidence>
<organism evidence="2 3">
    <name type="scientific">Vitrella brassicaformis (strain CCMP3155)</name>
    <dbReference type="NCBI Taxonomy" id="1169540"/>
    <lineage>
        <taxon>Eukaryota</taxon>
        <taxon>Sar</taxon>
        <taxon>Alveolata</taxon>
        <taxon>Colpodellida</taxon>
        <taxon>Vitrellaceae</taxon>
        <taxon>Vitrella</taxon>
    </lineage>
</organism>
<dbReference type="Proteomes" id="UP000041254">
    <property type="component" value="Unassembled WGS sequence"/>
</dbReference>
<reference evidence="2 3" key="1">
    <citation type="submission" date="2014-11" db="EMBL/GenBank/DDBJ databases">
        <authorList>
            <person name="Zhu J."/>
            <person name="Qi W."/>
            <person name="Song R."/>
        </authorList>
    </citation>
    <scope>NUCLEOTIDE SEQUENCE [LARGE SCALE GENOMIC DNA]</scope>
</reference>
<evidence type="ECO:0000313" key="3">
    <source>
        <dbReference type="Proteomes" id="UP000041254"/>
    </source>
</evidence>
<dbReference type="AlphaFoldDB" id="A0A0G4GNU9"/>
<feature type="chain" id="PRO_5005190273" evidence="1">
    <location>
        <begin position="22"/>
        <end position="139"/>
    </location>
</feature>
<keyword evidence="1" id="KW-0732">Signal</keyword>
<keyword evidence="3" id="KW-1185">Reference proteome</keyword>
<protein>
    <submittedName>
        <fullName evidence="2">Uncharacterized protein</fullName>
    </submittedName>
</protein>
<name>A0A0G4GNU9_VITBC</name>
<dbReference type="EMBL" id="CDMY01000738">
    <property type="protein sequence ID" value="CEM31954.1"/>
    <property type="molecule type" value="Genomic_DNA"/>
</dbReference>
<sequence>MFRVLFIRLATLATLSVSANSSRLVHFRGLAAEATEASVCQHVYSRSKSGRWVDVTENVSLFAAKFGGLCIKLGSGGDTCTFYICNAPADRLGKSGFTLVPLPDEGKMEGDACIAPDYEPQGLAHRGLKIDAKAVCPSA</sequence>
<evidence type="ECO:0000313" key="2">
    <source>
        <dbReference type="EMBL" id="CEM31954.1"/>
    </source>
</evidence>
<gene>
    <name evidence="2" type="ORF">Vbra_2361</name>
</gene>
<feature type="signal peptide" evidence="1">
    <location>
        <begin position="1"/>
        <end position="21"/>
    </location>
</feature>
<dbReference type="VEuPathDB" id="CryptoDB:Vbra_2361"/>
<accession>A0A0G4GNU9</accession>